<name>A0ABM4DJT7_HYDVU</name>
<dbReference type="Proteomes" id="UP001652625">
    <property type="component" value="Chromosome 15"/>
</dbReference>
<evidence type="ECO:0000256" key="1">
    <source>
        <dbReference type="SAM" id="Phobius"/>
    </source>
</evidence>
<evidence type="ECO:0000313" key="4">
    <source>
        <dbReference type="RefSeq" id="XP_065674779.1"/>
    </source>
</evidence>
<organism evidence="3 4">
    <name type="scientific">Hydra vulgaris</name>
    <name type="common">Hydra</name>
    <name type="synonym">Hydra attenuata</name>
    <dbReference type="NCBI Taxonomy" id="6087"/>
    <lineage>
        <taxon>Eukaryota</taxon>
        <taxon>Metazoa</taxon>
        <taxon>Cnidaria</taxon>
        <taxon>Hydrozoa</taxon>
        <taxon>Hydroidolina</taxon>
        <taxon>Anthoathecata</taxon>
        <taxon>Aplanulata</taxon>
        <taxon>Hydridae</taxon>
        <taxon>Hydra</taxon>
    </lineage>
</organism>
<keyword evidence="3" id="KW-1185">Reference proteome</keyword>
<dbReference type="RefSeq" id="XP_065674779.1">
    <property type="nucleotide sequence ID" value="XM_065818707.1"/>
</dbReference>
<reference evidence="4" key="1">
    <citation type="submission" date="2025-08" db="UniProtKB">
        <authorList>
            <consortium name="RefSeq"/>
        </authorList>
    </citation>
    <scope>IDENTIFICATION</scope>
</reference>
<keyword evidence="1" id="KW-0472">Membrane</keyword>
<dbReference type="GeneID" id="136091307"/>
<dbReference type="PANTHER" id="PTHR21093">
    <property type="entry name" value="DIVERGENT PROTEIN KINASE DOMAIN 1C-RELATED"/>
    <property type="match status" value="1"/>
</dbReference>
<protein>
    <submittedName>
        <fullName evidence="4">Uncharacterized protein LOC136091307</fullName>
    </submittedName>
</protein>
<evidence type="ECO:0000313" key="3">
    <source>
        <dbReference type="Proteomes" id="UP001652625"/>
    </source>
</evidence>
<feature type="transmembrane region" description="Helical" evidence="1">
    <location>
        <begin position="12"/>
        <end position="33"/>
    </location>
</feature>
<gene>
    <name evidence="4" type="primary">LOC136091307</name>
</gene>
<dbReference type="PANTHER" id="PTHR21093:SF2">
    <property type="entry name" value="DIVERGENT PROTEIN KINASE DOMAIN 1C"/>
    <property type="match status" value="1"/>
</dbReference>
<dbReference type="Pfam" id="PF14875">
    <property type="entry name" value="PIP49_N"/>
    <property type="match status" value="1"/>
</dbReference>
<accession>A0ABM4DJT7</accession>
<proteinExistence type="predicted"/>
<keyword evidence="1" id="KW-0812">Transmembrane</keyword>
<sequence length="238" mass="27724">MIVTQRWVRKKRWCLLILSFLMLIVMLFCIFLNDFVIAGRFHYPFSEKCVLSTATNLLNDQCNNFTKGLAYGVLCEALCLSKKIAIETCIHHGNTYVFMAKHDGNSIIIKKKKPRDVRYLYNYFTDVLAPLRRLSVGFQQDLHDPVKAVRRVQQFNCTMEKFKDLLNNSLGNISTEQTILTNYKKLIESIVEKDDNFIYQNIPLENFNKTNACIYTDMMNSLTTGMDLRFKDIKVNTI</sequence>
<dbReference type="InterPro" id="IPR029244">
    <property type="entry name" value="FAM69_N"/>
</dbReference>
<keyword evidence="1" id="KW-1133">Transmembrane helix</keyword>
<evidence type="ECO:0000259" key="2">
    <source>
        <dbReference type="Pfam" id="PF14875"/>
    </source>
</evidence>
<feature type="domain" description="FAM69 N-terminal" evidence="2">
    <location>
        <begin position="12"/>
        <end position="112"/>
    </location>
</feature>